<dbReference type="Proteomes" id="UP000036681">
    <property type="component" value="Unplaced"/>
</dbReference>
<evidence type="ECO:0000256" key="2">
    <source>
        <dbReference type="SAM" id="Phobius"/>
    </source>
</evidence>
<evidence type="ECO:0000313" key="5">
    <source>
        <dbReference type="WBParaSite" id="ALUE_0001737201-mRNA-1"/>
    </source>
</evidence>
<keyword evidence="2" id="KW-0472">Membrane</keyword>
<dbReference type="InterPro" id="IPR036259">
    <property type="entry name" value="MFS_trans_sf"/>
</dbReference>
<evidence type="ECO:0000256" key="3">
    <source>
        <dbReference type="SAM" id="SignalP"/>
    </source>
</evidence>
<organism evidence="4 5">
    <name type="scientific">Ascaris lumbricoides</name>
    <name type="common">Giant roundworm</name>
    <dbReference type="NCBI Taxonomy" id="6252"/>
    <lineage>
        <taxon>Eukaryota</taxon>
        <taxon>Metazoa</taxon>
        <taxon>Ecdysozoa</taxon>
        <taxon>Nematoda</taxon>
        <taxon>Chromadorea</taxon>
        <taxon>Rhabditida</taxon>
        <taxon>Spirurina</taxon>
        <taxon>Ascaridomorpha</taxon>
        <taxon>Ascaridoidea</taxon>
        <taxon>Ascarididae</taxon>
        <taxon>Ascaris</taxon>
    </lineage>
</organism>
<feature type="transmembrane region" description="Helical" evidence="2">
    <location>
        <begin position="323"/>
        <end position="344"/>
    </location>
</feature>
<comment type="similarity">
    <text evidence="1">Belongs to the reduced folate carrier (RFC) transporter (TC 2.A.48) family.</text>
</comment>
<proteinExistence type="inferred from homology"/>
<dbReference type="SUPFAM" id="SSF103473">
    <property type="entry name" value="MFS general substrate transporter"/>
    <property type="match status" value="1"/>
</dbReference>
<dbReference type="NCBIfam" id="TIGR00806">
    <property type="entry name" value="rfc"/>
    <property type="match status" value="1"/>
</dbReference>
<feature type="signal peptide" evidence="3">
    <location>
        <begin position="1"/>
        <end position="18"/>
    </location>
</feature>
<feature type="transmembrane region" description="Helical" evidence="2">
    <location>
        <begin position="384"/>
        <end position="402"/>
    </location>
</feature>
<reference evidence="5" key="1">
    <citation type="submission" date="2023-03" db="UniProtKB">
        <authorList>
            <consortium name="WormBaseParasite"/>
        </authorList>
    </citation>
    <scope>IDENTIFICATION</scope>
</reference>
<sequence length="711" mass="80881">MKWSLIAILLVLYGFTKDFKPGEPFLFKYQTEFLNLTEHQLTGDVYPYWTYSYLFTLIPIFLLTDILLYKPILILESIGYMVFRSTLVFGWGVFSQQVGMAFYGIASAAEIAFYSYVYAKVEKGEYQKLTSWTRASTMAGRTFGYLLSQLIIITRIGNYLIVNEISLASPILVLIFGLCFPRVHWKQLVDRIVDTRGTNPNGGFIAPQTYFAYVCYRLRKIRSDAKRIYSIGFIRKWSLWWAMTTCMSLQISAYAQALWGEVQEEEATLNGFAEATYTASATTAILVMNMIPIDWDRWGEAALVIISTIDCLLLLVFSQAQSILLMYGCYICYRTLYQVMITIAQWNLARKMVCESYGLVFGLNSFTALILQAILTLIVVDKRAYHAVIASIFLSSITYNLVDVMLQRPRIHNHLTGSLKPKALVNEHSDTSIYKISDHIDEPPPLIDSASLSLKIIMEKTEEPVAKAPDAPIVAELKAGDPNSLQQLTALRELAKQIHDVIERIFESITIGSGFPRLRVGLCIGGLPIGEQARWMPYEISVIEKRKMRGMEVELMNEGMDEVKRQSVEHQVWELEWETAFNIQLRVQTVTTLLIAWACSDKYVHARLLDYLINEIQMVIKGSEDFSSKVKIKVNGVSAMCIPFDVTKCKLSIHQPLWRLLAGLFAAPASFLERITTSAMKDSTTTDMLNLKGKRAMLYEMPMRFVHCLLL</sequence>
<keyword evidence="2" id="KW-1133">Transmembrane helix</keyword>
<dbReference type="PANTHER" id="PTHR10686">
    <property type="entry name" value="FOLATE TRANSPORTER"/>
    <property type="match status" value="1"/>
</dbReference>
<evidence type="ECO:0000256" key="1">
    <source>
        <dbReference type="ARBA" id="ARBA00005773"/>
    </source>
</evidence>
<feature type="chain" id="PRO_5039914573" evidence="3">
    <location>
        <begin position="19"/>
        <end position="711"/>
    </location>
</feature>
<name>A0A9J2Q5Z6_ASCLU</name>
<protein>
    <submittedName>
        <fullName evidence="5">Reduced folate carrier</fullName>
    </submittedName>
</protein>
<dbReference type="PANTHER" id="PTHR10686:SF18">
    <property type="entry name" value="IP11787P-RELATED"/>
    <property type="match status" value="1"/>
</dbReference>
<dbReference type="InterPro" id="IPR002666">
    <property type="entry name" value="Folate_carrier"/>
</dbReference>
<dbReference type="Gene3D" id="1.20.1250.20">
    <property type="entry name" value="MFS general substrate transporter like domains"/>
    <property type="match status" value="1"/>
</dbReference>
<keyword evidence="2" id="KW-0812">Transmembrane</keyword>
<feature type="transmembrane region" description="Helical" evidence="2">
    <location>
        <begin position="48"/>
        <end position="68"/>
    </location>
</feature>
<feature type="transmembrane region" description="Helical" evidence="2">
    <location>
        <begin position="298"/>
        <end position="317"/>
    </location>
</feature>
<feature type="transmembrane region" description="Helical" evidence="2">
    <location>
        <begin position="100"/>
        <end position="121"/>
    </location>
</feature>
<feature type="transmembrane region" description="Helical" evidence="2">
    <location>
        <begin position="73"/>
        <end position="94"/>
    </location>
</feature>
<dbReference type="GO" id="GO:0090482">
    <property type="term" value="F:vitamin transmembrane transporter activity"/>
    <property type="evidence" value="ECO:0007669"/>
    <property type="project" value="InterPro"/>
</dbReference>
<keyword evidence="3" id="KW-0732">Signal</keyword>
<dbReference type="AlphaFoldDB" id="A0A9J2Q5Z6"/>
<evidence type="ECO:0000313" key="4">
    <source>
        <dbReference type="Proteomes" id="UP000036681"/>
    </source>
</evidence>
<feature type="transmembrane region" description="Helical" evidence="2">
    <location>
        <begin position="167"/>
        <end position="185"/>
    </location>
</feature>
<dbReference type="WBParaSite" id="ALUE_0001737201-mRNA-1">
    <property type="protein sequence ID" value="ALUE_0001737201-mRNA-1"/>
    <property type="gene ID" value="ALUE_0001737201"/>
</dbReference>
<dbReference type="Pfam" id="PF01770">
    <property type="entry name" value="Folate_carrier"/>
    <property type="match status" value="1"/>
</dbReference>
<dbReference type="GO" id="GO:0005886">
    <property type="term" value="C:plasma membrane"/>
    <property type="evidence" value="ECO:0007669"/>
    <property type="project" value="TreeGrafter"/>
</dbReference>
<accession>A0A9J2Q5Z6</accession>
<feature type="transmembrane region" description="Helical" evidence="2">
    <location>
        <begin position="356"/>
        <end position="378"/>
    </location>
</feature>
<keyword evidence="4" id="KW-1185">Reference proteome</keyword>
<feature type="transmembrane region" description="Helical" evidence="2">
    <location>
        <begin position="237"/>
        <end position="259"/>
    </location>
</feature>